<dbReference type="OrthoDB" id="7067979at2"/>
<protein>
    <recommendedName>
        <fullName evidence="6">Glycine zipper family protein</fullName>
    </recommendedName>
</protein>
<reference evidence="3 5" key="2">
    <citation type="submission" date="2018-08" db="EMBL/GenBank/DDBJ databases">
        <title>Genetic Globetrotter - A new plasmid hitch-hiking vast phylogenetic and geographic distances.</title>
        <authorList>
            <person name="Vollmers J."/>
            <person name="Petersen J."/>
        </authorList>
    </citation>
    <scope>NUCLEOTIDE SEQUENCE [LARGE SCALE GENOMIC DNA]</scope>
    <source>
        <strain evidence="3 5">DSM 26383</strain>
    </source>
</reference>
<keyword evidence="1" id="KW-0732">Signal</keyword>
<feature type="chain" id="PRO_5010437353" description="Glycine zipper family protein" evidence="1">
    <location>
        <begin position="21"/>
        <end position="122"/>
    </location>
</feature>
<dbReference type="STRING" id="540747.SAMN04488031_11264"/>
<dbReference type="Proteomes" id="UP000325785">
    <property type="component" value="Chromosome"/>
</dbReference>
<name>A0A0T5P5F7_9RHOB</name>
<dbReference type="RefSeq" id="WP_057818098.1">
    <property type="nucleotide sequence ID" value="NZ_CP031598.1"/>
</dbReference>
<reference evidence="2 4" key="1">
    <citation type="submission" date="2015-04" db="EMBL/GenBank/DDBJ databases">
        <title>The draft genome sequence of Roseovarius indicus B108T.</title>
        <authorList>
            <person name="Li G."/>
            <person name="Lai Q."/>
            <person name="Shao Z."/>
            <person name="Yan P."/>
        </authorList>
    </citation>
    <scope>NUCLEOTIDE SEQUENCE [LARGE SCALE GENOMIC DNA]</scope>
    <source>
        <strain evidence="2 4">B108</strain>
    </source>
</reference>
<gene>
    <name evidence="3" type="ORF">RIdsm_03963</name>
    <name evidence="2" type="ORF">XM52_18040</name>
</gene>
<accession>A0A0T5P5F7</accession>
<sequence>MNTLKITCLTALIALGTACSGTGARYAPVVDGTRNANFATDLGACQGLARSQPVMNGDTGNAVLVGAGLGAALGAADDDGDAAGGAVAGALGGMLADTVKTPDERKAIVVNCMRQRGHKVVG</sequence>
<evidence type="ECO:0000313" key="5">
    <source>
        <dbReference type="Proteomes" id="UP000325785"/>
    </source>
</evidence>
<dbReference type="EMBL" id="LAXI01000013">
    <property type="protein sequence ID" value="KRS16498.1"/>
    <property type="molecule type" value="Genomic_DNA"/>
</dbReference>
<dbReference type="PATRIC" id="fig|540747.5.peg.1354"/>
<dbReference type="KEGG" id="rid:RIdsm_03963"/>
<evidence type="ECO:0000313" key="4">
    <source>
        <dbReference type="Proteomes" id="UP000051401"/>
    </source>
</evidence>
<evidence type="ECO:0000256" key="1">
    <source>
        <dbReference type="SAM" id="SignalP"/>
    </source>
</evidence>
<evidence type="ECO:0000313" key="3">
    <source>
        <dbReference type="EMBL" id="QEW28138.1"/>
    </source>
</evidence>
<feature type="signal peptide" evidence="1">
    <location>
        <begin position="1"/>
        <end position="20"/>
    </location>
</feature>
<dbReference type="Proteomes" id="UP000051401">
    <property type="component" value="Unassembled WGS sequence"/>
</dbReference>
<proteinExistence type="predicted"/>
<evidence type="ECO:0008006" key="6">
    <source>
        <dbReference type="Google" id="ProtNLM"/>
    </source>
</evidence>
<evidence type="ECO:0000313" key="2">
    <source>
        <dbReference type="EMBL" id="KRS16498.1"/>
    </source>
</evidence>
<organism evidence="2 4">
    <name type="scientific">Roseovarius indicus</name>
    <dbReference type="NCBI Taxonomy" id="540747"/>
    <lineage>
        <taxon>Bacteria</taxon>
        <taxon>Pseudomonadati</taxon>
        <taxon>Pseudomonadota</taxon>
        <taxon>Alphaproteobacteria</taxon>
        <taxon>Rhodobacterales</taxon>
        <taxon>Roseobacteraceae</taxon>
        <taxon>Roseovarius</taxon>
    </lineage>
</organism>
<dbReference type="EMBL" id="CP031598">
    <property type="protein sequence ID" value="QEW28138.1"/>
    <property type="molecule type" value="Genomic_DNA"/>
</dbReference>
<dbReference type="AlphaFoldDB" id="A0A0T5P5F7"/>
<dbReference type="PROSITE" id="PS51257">
    <property type="entry name" value="PROKAR_LIPOPROTEIN"/>
    <property type="match status" value="1"/>
</dbReference>
<keyword evidence="4" id="KW-1185">Reference proteome</keyword>